<accession>A0AAW1Q1A0</accession>
<evidence type="ECO:0000313" key="1">
    <source>
        <dbReference type="EMBL" id="KAK9814522.1"/>
    </source>
</evidence>
<sequence length="121" mass="13562">MASANSQGERPKTTWLAMCFSKCMPACVIGYFGNKLLQPVLKLFKAKPVPDWTQLPDDVMADISSRLQPYDERNLRLQQPGQFDAFNTEVGPGLVRSLTGLDLQLSPDCMQHFNAADLRCR</sequence>
<dbReference type="Proteomes" id="UP001489004">
    <property type="component" value="Unassembled WGS sequence"/>
</dbReference>
<evidence type="ECO:0000313" key="2">
    <source>
        <dbReference type="Proteomes" id="UP001489004"/>
    </source>
</evidence>
<name>A0AAW1Q1A0_9CHLO</name>
<organism evidence="1 2">
    <name type="scientific">[Myrmecia] bisecta</name>
    <dbReference type="NCBI Taxonomy" id="41462"/>
    <lineage>
        <taxon>Eukaryota</taxon>
        <taxon>Viridiplantae</taxon>
        <taxon>Chlorophyta</taxon>
        <taxon>core chlorophytes</taxon>
        <taxon>Trebouxiophyceae</taxon>
        <taxon>Trebouxiales</taxon>
        <taxon>Trebouxiaceae</taxon>
        <taxon>Myrmecia</taxon>
    </lineage>
</organism>
<keyword evidence="2" id="KW-1185">Reference proteome</keyword>
<gene>
    <name evidence="1" type="ORF">WJX72_007307</name>
</gene>
<protein>
    <submittedName>
        <fullName evidence="1">Uncharacterized protein</fullName>
    </submittedName>
</protein>
<dbReference type="AlphaFoldDB" id="A0AAW1Q1A0"/>
<comment type="caution">
    <text evidence="1">The sequence shown here is derived from an EMBL/GenBank/DDBJ whole genome shotgun (WGS) entry which is preliminary data.</text>
</comment>
<dbReference type="EMBL" id="JALJOR010000007">
    <property type="protein sequence ID" value="KAK9814522.1"/>
    <property type="molecule type" value="Genomic_DNA"/>
</dbReference>
<proteinExistence type="predicted"/>
<reference evidence="1 2" key="1">
    <citation type="journal article" date="2024" name="Nat. Commun.">
        <title>Phylogenomics reveals the evolutionary origins of lichenization in chlorophyte algae.</title>
        <authorList>
            <person name="Puginier C."/>
            <person name="Libourel C."/>
            <person name="Otte J."/>
            <person name="Skaloud P."/>
            <person name="Haon M."/>
            <person name="Grisel S."/>
            <person name="Petersen M."/>
            <person name="Berrin J.G."/>
            <person name="Delaux P.M."/>
            <person name="Dal Grande F."/>
            <person name="Keller J."/>
        </authorList>
    </citation>
    <scope>NUCLEOTIDE SEQUENCE [LARGE SCALE GENOMIC DNA]</scope>
    <source>
        <strain evidence="1 2">SAG 2043</strain>
    </source>
</reference>